<evidence type="ECO:0008006" key="3">
    <source>
        <dbReference type="Google" id="ProtNLM"/>
    </source>
</evidence>
<dbReference type="EMBL" id="BMUT01000013">
    <property type="protein sequence ID" value="GGY01644.1"/>
    <property type="molecule type" value="Genomic_DNA"/>
</dbReference>
<reference evidence="2" key="1">
    <citation type="journal article" date="2019" name="Int. J. Syst. Evol. Microbiol.">
        <title>The Global Catalogue of Microorganisms (GCM) 10K type strain sequencing project: providing services to taxonomists for standard genome sequencing and annotation.</title>
        <authorList>
            <consortium name="The Broad Institute Genomics Platform"/>
            <consortium name="The Broad Institute Genome Sequencing Center for Infectious Disease"/>
            <person name="Wu L."/>
            <person name="Ma J."/>
        </authorList>
    </citation>
    <scope>NUCLEOTIDE SEQUENCE [LARGE SCALE GENOMIC DNA]</scope>
    <source>
        <strain evidence="2">JCM 4586</strain>
    </source>
</reference>
<name>A0ABQ2Z5A4_9ACTN</name>
<gene>
    <name evidence="1" type="ORF">GCM10010324_55770</name>
</gene>
<dbReference type="Proteomes" id="UP000659223">
    <property type="component" value="Unassembled WGS sequence"/>
</dbReference>
<accession>A0ABQ2Z5A4</accession>
<evidence type="ECO:0000313" key="1">
    <source>
        <dbReference type="EMBL" id="GGY01644.1"/>
    </source>
</evidence>
<comment type="caution">
    <text evidence="1">The sequence shown here is derived from an EMBL/GenBank/DDBJ whole genome shotgun (WGS) entry which is preliminary data.</text>
</comment>
<sequence>MDRQEAVGLVQRVMDADYATEAEGDRLAELLDRGLACPSGYVTDLIFWPRGRELSAEEVVDRALEYRPIAL</sequence>
<dbReference type="RefSeq" id="WP_190024499.1">
    <property type="nucleotide sequence ID" value="NZ_BMUT01000013.1"/>
</dbReference>
<dbReference type="InterPro" id="IPR035900">
    <property type="entry name" value="Colicin_E_sf"/>
</dbReference>
<dbReference type="Gene3D" id="1.10.1200.20">
    <property type="entry name" value="Colicin E immunity protein"/>
    <property type="match status" value="1"/>
</dbReference>
<evidence type="ECO:0000313" key="2">
    <source>
        <dbReference type="Proteomes" id="UP000659223"/>
    </source>
</evidence>
<protein>
    <recommendedName>
        <fullName evidence="3">E9imm peptide</fullName>
    </recommendedName>
</protein>
<proteinExistence type="predicted"/>
<organism evidence="1 2">
    <name type="scientific">Streptomyces hiroshimensis</name>
    <dbReference type="NCBI Taxonomy" id="66424"/>
    <lineage>
        <taxon>Bacteria</taxon>
        <taxon>Bacillati</taxon>
        <taxon>Actinomycetota</taxon>
        <taxon>Actinomycetes</taxon>
        <taxon>Kitasatosporales</taxon>
        <taxon>Streptomycetaceae</taxon>
        <taxon>Streptomyces</taxon>
    </lineage>
</organism>
<keyword evidence="2" id="KW-1185">Reference proteome</keyword>